<dbReference type="OrthoDB" id="372084at2157"/>
<protein>
    <recommendedName>
        <fullName evidence="2">Amidohydrolase-related domain-containing protein</fullName>
    </recommendedName>
</protein>
<evidence type="ECO:0000313" key="4">
    <source>
        <dbReference type="Proteomes" id="UP000053352"/>
    </source>
</evidence>
<dbReference type="InterPro" id="IPR011059">
    <property type="entry name" value="Metal-dep_hydrolase_composite"/>
</dbReference>
<dbReference type="InterPro" id="IPR050287">
    <property type="entry name" value="MTA/SAH_deaminase"/>
</dbReference>
<evidence type="ECO:0000313" key="3">
    <source>
        <dbReference type="EMBL" id="KSW12601.1"/>
    </source>
</evidence>
<dbReference type="AlphaFoldDB" id="A0A0V8RWZ6"/>
<sequence>MRGEPLLLRCRLLLPCASCSPLTGVAVYVEDGRIGYIGDGPPAGAKRGAVVDCPRYAVAMPCLYNAHTHAAMTLLRGFHDDSELHEWLERMWHVEKRVTPDVAYHASLLAVVEMASTGTCGFMDMYFWPHETLRAARELGLRARLGPVIMGDVDPYKAVEEAVRFARSLQGDPLAGGVVNVHSIYAAPLEAVREGYRAAEELGVPFHIHVSETRREVYEAKKRFGKFPVELLESLGALGPRAVLVHAGWIASWELEAVRRAGASLVHCPTSNMKLATAGSFPLYEAMESGVNVALGTNGPASNNSLDMIREAKTGLLLQRHSYWDTRVKARHLLEAATRGGARAMGVRGAGAIEPGAPADILVLDLSRPWSLPLRADNLASALLYSAAGGDTLYTIVDGRPVYTPENRERLWSLAERSAEQLNRFLERIGEGRDPEPPCSPPQACSR</sequence>
<keyword evidence="1" id="KW-0378">Hydrolase</keyword>
<dbReference type="PANTHER" id="PTHR43794:SF11">
    <property type="entry name" value="AMIDOHYDROLASE-RELATED DOMAIN-CONTAINING PROTEIN"/>
    <property type="match status" value="1"/>
</dbReference>
<dbReference type="SUPFAM" id="SSF51556">
    <property type="entry name" value="Metallo-dependent hydrolases"/>
    <property type="match status" value="1"/>
</dbReference>
<organism evidence="3 4">
    <name type="scientific">Pyrodictium occultum</name>
    <dbReference type="NCBI Taxonomy" id="2309"/>
    <lineage>
        <taxon>Archaea</taxon>
        <taxon>Thermoproteota</taxon>
        <taxon>Thermoprotei</taxon>
        <taxon>Desulfurococcales</taxon>
        <taxon>Pyrodictiaceae</taxon>
        <taxon>Pyrodictium</taxon>
    </lineage>
</organism>
<dbReference type="STRING" id="2309.CF15_07780"/>
<dbReference type="InterPro" id="IPR032466">
    <property type="entry name" value="Metal_Hydrolase"/>
</dbReference>
<dbReference type="SUPFAM" id="SSF51338">
    <property type="entry name" value="Composite domain of metallo-dependent hydrolases"/>
    <property type="match status" value="1"/>
</dbReference>
<gene>
    <name evidence="3" type="ORF">CF15_07780</name>
</gene>
<evidence type="ECO:0000259" key="2">
    <source>
        <dbReference type="Pfam" id="PF01979"/>
    </source>
</evidence>
<feature type="domain" description="Amidohydrolase-related" evidence="2">
    <location>
        <begin position="59"/>
        <end position="402"/>
    </location>
</feature>
<dbReference type="Gene3D" id="3.20.20.140">
    <property type="entry name" value="Metal-dependent hydrolases"/>
    <property type="match status" value="1"/>
</dbReference>
<dbReference type="InterPro" id="IPR006680">
    <property type="entry name" value="Amidohydro-rel"/>
</dbReference>
<dbReference type="Proteomes" id="UP000053352">
    <property type="component" value="Unassembled WGS sequence"/>
</dbReference>
<proteinExistence type="predicted"/>
<evidence type="ECO:0000256" key="1">
    <source>
        <dbReference type="ARBA" id="ARBA00022801"/>
    </source>
</evidence>
<dbReference type="Gene3D" id="2.30.40.10">
    <property type="entry name" value="Urease, subunit C, domain 1"/>
    <property type="match status" value="1"/>
</dbReference>
<accession>A0A0V8RWZ6</accession>
<dbReference type="GO" id="GO:0016810">
    <property type="term" value="F:hydrolase activity, acting on carbon-nitrogen (but not peptide) bonds"/>
    <property type="evidence" value="ECO:0007669"/>
    <property type="project" value="InterPro"/>
</dbReference>
<comment type="caution">
    <text evidence="3">The sequence shown here is derived from an EMBL/GenBank/DDBJ whole genome shotgun (WGS) entry which is preliminary data.</text>
</comment>
<dbReference type="PANTHER" id="PTHR43794">
    <property type="entry name" value="AMINOHYDROLASE SSNA-RELATED"/>
    <property type="match status" value="1"/>
</dbReference>
<dbReference type="Pfam" id="PF01979">
    <property type="entry name" value="Amidohydro_1"/>
    <property type="match status" value="1"/>
</dbReference>
<name>A0A0V8RWZ6_PYROC</name>
<dbReference type="EMBL" id="LNTB01000001">
    <property type="protein sequence ID" value="KSW12601.1"/>
    <property type="molecule type" value="Genomic_DNA"/>
</dbReference>
<dbReference type="RefSeq" id="WP_058371283.1">
    <property type="nucleotide sequence ID" value="NZ_LNTB01000001.1"/>
</dbReference>
<keyword evidence="4" id="KW-1185">Reference proteome</keyword>
<dbReference type="CDD" id="cd01298">
    <property type="entry name" value="ATZ_TRZ_like"/>
    <property type="match status" value="1"/>
</dbReference>
<reference evidence="3 4" key="1">
    <citation type="submission" date="2015-11" db="EMBL/GenBank/DDBJ databases">
        <title>Genome sequence of Pyrodictium occultum PL-19, a marine hyperthermophilic archaeon isolated from Volcano, Italy.</title>
        <authorList>
            <person name="Utturkar S."/>
            <person name="Huber H."/>
            <person name="Leptihn S."/>
            <person name="Brown S."/>
            <person name="Stetter K.O."/>
            <person name="Podar M."/>
        </authorList>
    </citation>
    <scope>NUCLEOTIDE SEQUENCE [LARGE SCALE GENOMIC DNA]</scope>
    <source>
        <strain evidence="3 4">PL-19</strain>
    </source>
</reference>